<dbReference type="Gene3D" id="3.30.450.20">
    <property type="entry name" value="PAS domain"/>
    <property type="match status" value="1"/>
</dbReference>
<dbReference type="Proteomes" id="UP000217349">
    <property type="component" value="Chromosome"/>
</dbReference>
<dbReference type="KEGG" id="sulj:SJPD1_0835"/>
<dbReference type="CDD" id="cd12912">
    <property type="entry name" value="PDC2_MCP_like"/>
    <property type="match status" value="1"/>
</dbReference>
<keyword evidence="1" id="KW-0472">Membrane</keyword>
<proteinExistence type="predicted"/>
<protein>
    <recommendedName>
        <fullName evidence="4">Cache domain-containing protein</fullName>
    </recommendedName>
</protein>
<name>A0A290HML0_9BACT</name>
<organism evidence="2 3">
    <name type="scientific">Sulfurospirillum diekertiae</name>
    <dbReference type="NCBI Taxonomy" id="1854492"/>
    <lineage>
        <taxon>Bacteria</taxon>
        <taxon>Pseudomonadati</taxon>
        <taxon>Campylobacterota</taxon>
        <taxon>Epsilonproteobacteria</taxon>
        <taxon>Campylobacterales</taxon>
        <taxon>Sulfurospirillaceae</taxon>
        <taxon>Sulfurospirillum</taxon>
    </lineage>
</organism>
<gene>
    <name evidence="2" type="ORF">SJPD1_0835</name>
</gene>
<reference evidence="3" key="1">
    <citation type="submission" date="2017-09" db="EMBL/GenBank/DDBJ databases">
        <title>The complete genome of Sulfurospirillum sp. JPD-1.</title>
        <authorList>
            <person name="Goris T."/>
        </authorList>
    </citation>
    <scope>NUCLEOTIDE SEQUENCE [LARGE SCALE GENOMIC DNA]</scope>
    <source>
        <strain evidence="3">JPD-1</strain>
    </source>
</reference>
<accession>A0A290HML0</accession>
<sequence>MVDGKKQGVVAASFYVNKLYRKIKAIHAEEGYAYVIDAAGKILLHPDKTMLNLSLPEQTAELKTMYDYMVKHKEGVYEDSHELMTFSELYNGWYIVVSVSKGDAYAFSNTMLKLFIVMETLMIALTVMILMKMTQKSLEEL</sequence>
<dbReference type="AlphaFoldDB" id="A0A290HML0"/>
<feature type="transmembrane region" description="Helical" evidence="1">
    <location>
        <begin position="111"/>
        <end position="131"/>
    </location>
</feature>
<evidence type="ECO:0000313" key="3">
    <source>
        <dbReference type="Proteomes" id="UP000217349"/>
    </source>
</evidence>
<evidence type="ECO:0000313" key="2">
    <source>
        <dbReference type="EMBL" id="ATB68948.1"/>
    </source>
</evidence>
<keyword evidence="1" id="KW-1133">Transmembrane helix</keyword>
<dbReference type="EMBL" id="CP023275">
    <property type="protein sequence ID" value="ATB68948.1"/>
    <property type="molecule type" value="Genomic_DNA"/>
</dbReference>
<keyword evidence="1" id="KW-0812">Transmembrane</keyword>
<evidence type="ECO:0008006" key="4">
    <source>
        <dbReference type="Google" id="ProtNLM"/>
    </source>
</evidence>
<evidence type="ECO:0000256" key="1">
    <source>
        <dbReference type="SAM" id="Phobius"/>
    </source>
</evidence>